<accession>A0A6C6Z0D6</accession>
<reference evidence="1 2" key="1">
    <citation type="submission" date="2007-11" db="EMBL/GenBank/DDBJ databases">
        <authorList>
            <consortium name="The Salmonella enterica serovar Paratyphi B Genome Sequencing Project"/>
            <person name="McClelland M."/>
            <person name="Sanderson E.K."/>
            <person name="Porwollik S."/>
            <person name="Spieth J."/>
            <person name="Clifton W.S."/>
            <person name="Fulton R."/>
            <person name="Cordes M."/>
            <person name="Wollam A."/>
            <person name="Shah N."/>
            <person name="Pepin K."/>
            <person name="Bhonagiri V."/>
            <person name="Nash W."/>
            <person name="Johnson M."/>
            <person name="Thiruvilangam P."/>
            <person name="Wilson R."/>
        </authorList>
    </citation>
    <scope>NUCLEOTIDE SEQUENCE [LARGE SCALE GENOMIC DNA]</scope>
    <source>
        <strain evidence="2">ATCC BAA-1250 / SPB7</strain>
    </source>
</reference>
<gene>
    <name evidence="1" type="ordered locus">SPAB_01612</name>
</gene>
<dbReference type="Proteomes" id="UP000008556">
    <property type="component" value="Chromosome"/>
</dbReference>
<dbReference type="KEGG" id="spq:SPAB_01612"/>
<dbReference type="AlphaFoldDB" id="A0A6C6Z0D6"/>
<name>A0A6C6Z0D6_SALPB</name>
<sequence>MPGSLLPSTASRQKYVAYGTDYGDECQHVFMARYAMVQKRLYSVIRIT</sequence>
<dbReference type="EMBL" id="CP000886">
    <property type="protein sequence ID" value="ABX67008.1"/>
    <property type="molecule type" value="Genomic_DNA"/>
</dbReference>
<evidence type="ECO:0000313" key="1">
    <source>
        <dbReference type="EMBL" id="ABX67008.1"/>
    </source>
</evidence>
<protein>
    <submittedName>
        <fullName evidence="1">Uncharacterized protein</fullName>
    </submittedName>
</protein>
<organism evidence="1 2">
    <name type="scientific">Salmonella paratyphi B (strain ATCC BAA-1250 / SPB7)</name>
    <dbReference type="NCBI Taxonomy" id="1016998"/>
    <lineage>
        <taxon>Bacteria</taxon>
        <taxon>Pseudomonadati</taxon>
        <taxon>Pseudomonadota</taxon>
        <taxon>Gammaproteobacteria</taxon>
        <taxon>Enterobacterales</taxon>
        <taxon>Enterobacteriaceae</taxon>
        <taxon>Salmonella</taxon>
    </lineage>
</organism>
<proteinExistence type="predicted"/>
<evidence type="ECO:0000313" key="2">
    <source>
        <dbReference type="Proteomes" id="UP000008556"/>
    </source>
</evidence>